<dbReference type="AlphaFoldDB" id="A0AAV4WHZ2"/>
<sequence>MGSPKKQLCNTAKLSSFFRFINSLVPSLMHAISNRLFTLPDSFFPTSERRDYLLDMRRDRDVIEGLQPRAGTLYSGLSRSLHPPGPLNNLIPKHKLPSAGTLIIRLRLGDVSPGAKERLMKFFSSSFLFGNQWANGPMSCFICVRDFGRFCKVWRLGRVQDGSLVRTQRDVEKKWLRQNRGKIIKKI</sequence>
<organism evidence="1 2">
    <name type="scientific">Caerostris extrusa</name>
    <name type="common">Bark spider</name>
    <name type="synonym">Caerostris bankana</name>
    <dbReference type="NCBI Taxonomy" id="172846"/>
    <lineage>
        <taxon>Eukaryota</taxon>
        <taxon>Metazoa</taxon>
        <taxon>Ecdysozoa</taxon>
        <taxon>Arthropoda</taxon>
        <taxon>Chelicerata</taxon>
        <taxon>Arachnida</taxon>
        <taxon>Araneae</taxon>
        <taxon>Araneomorphae</taxon>
        <taxon>Entelegynae</taxon>
        <taxon>Araneoidea</taxon>
        <taxon>Araneidae</taxon>
        <taxon>Caerostris</taxon>
    </lineage>
</organism>
<proteinExistence type="predicted"/>
<protein>
    <submittedName>
        <fullName evidence="1">Uncharacterized protein</fullName>
    </submittedName>
</protein>
<evidence type="ECO:0000313" key="1">
    <source>
        <dbReference type="EMBL" id="GIY81424.1"/>
    </source>
</evidence>
<reference evidence="1 2" key="1">
    <citation type="submission" date="2021-06" db="EMBL/GenBank/DDBJ databases">
        <title>Caerostris extrusa draft genome.</title>
        <authorList>
            <person name="Kono N."/>
            <person name="Arakawa K."/>
        </authorList>
    </citation>
    <scope>NUCLEOTIDE SEQUENCE [LARGE SCALE GENOMIC DNA]</scope>
</reference>
<accession>A0AAV4WHZ2</accession>
<name>A0AAV4WHZ2_CAEEX</name>
<dbReference type="Proteomes" id="UP001054945">
    <property type="component" value="Unassembled WGS sequence"/>
</dbReference>
<gene>
    <name evidence="1" type="ORF">CEXT_450801</name>
</gene>
<keyword evidence="2" id="KW-1185">Reference proteome</keyword>
<comment type="caution">
    <text evidence="1">The sequence shown here is derived from an EMBL/GenBank/DDBJ whole genome shotgun (WGS) entry which is preliminary data.</text>
</comment>
<evidence type="ECO:0000313" key="2">
    <source>
        <dbReference type="Proteomes" id="UP001054945"/>
    </source>
</evidence>
<dbReference type="EMBL" id="BPLR01016120">
    <property type="protein sequence ID" value="GIY81424.1"/>
    <property type="molecule type" value="Genomic_DNA"/>
</dbReference>